<comment type="caution">
    <text evidence="1">The sequence shown here is derived from an EMBL/GenBank/DDBJ whole genome shotgun (WGS) entry which is preliminary data.</text>
</comment>
<accession>A0A2N4UWM3</accession>
<keyword evidence="2" id="KW-1185">Reference proteome</keyword>
<protein>
    <submittedName>
        <fullName evidence="1">Uncharacterized protein</fullName>
    </submittedName>
</protein>
<evidence type="ECO:0000313" key="2">
    <source>
        <dbReference type="Proteomes" id="UP000234420"/>
    </source>
</evidence>
<sequence>MTSIEKTKHRCNSCGNKNVEIKRRYKDDTYCANCYRIWFVKKPCSQCGKINRLHKKEDFAVCRSCRMSQPCIRCGGATVKNGANTEYGRVCQICYQGYFKAEKECFECGKFKRGVSRYSKLSHDQAVCVTCYQGHFRATCPRCHKYRELVDTEEGMACQKCHDLGEIPCESCDKLMPAGMGKRCDDCYWSQRLELETRTNSYLLSSDLMRQAYTAFTIWFKAELGSKTATLKHTHFINFFVHCDELWGKIPCYESLVHEFKPNGLREYLTVLRWLIKTKQVVVDPKIKDQIAEDERIVNLLAKLDGKVPRCIIEYHQYLEQKLLMGKTSLKSVRLALQPAIDLCTKYDIEGLHTPSQEQLDGYLLVKQGQYSALYGFIAFLNKSYGLNLACNKPSKDDVQKLKKKEIEQKMMVLYDQPKPLSDKDELMWIQMSMSYFHQVDIQVKTLRTLPTEPCDEDMFKTVFDQKEYWLPKI</sequence>
<evidence type="ECO:0000313" key="1">
    <source>
        <dbReference type="EMBL" id="PLC59403.1"/>
    </source>
</evidence>
<dbReference type="RefSeq" id="WP_101767604.1">
    <property type="nucleotide sequence ID" value="NZ_BPPU01000001.1"/>
</dbReference>
<proteinExistence type="predicted"/>
<gene>
    <name evidence="1" type="ORF">CIK00_03795</name>
</gene>
<reference evidence="1 2" key="1">
    <citation type="journal article" date="2018" name="Syst. Appl. Microbiol.">
        <title>Photobacterium carnosum sp. nov., isolated from spoiled modified atmosphere packaged poultry meat.</title>
        <authorList>
            <person name="Hilgarth M."/>
            <person name="Fuertes S."/>
            <person name="Ehrmann M."/>
            <person name="Vogel R.F."/>
        </authorList>
    </citation>
    <scope>NUCLEOTIDE SEQUENCE [LARGE SCALE GENOMIC DNA]</scope>
    <source>
        <strain evidence="1 2">TMW 2.2021</strain>
    </source>
</reference>
<dbReference type="AlphaFoldDB" id="A0A2N4UWM3"/>
<dbReference type="Proteomes" id="UP000234420">
    <property type="component" value="Unassembled WGS sequence"/>
</dbReference>
<name>A0A2N4UWM3_9GAMM</name>
<dbReference type="InterPro" id="IPR036280">
    <property type="entry name" value="Multihaem_cyt_sf"/>
</dbReference>
<dbReference type="SUPFAM" id="SSF48695">
    <property type="entry name" value="Multiheme cytochromes"/>
    <property type="match status" value="1"/>
</dbReference>
<dbReference type="EMBL" id="NPIB01000002">
    <property type="protein sequence ID" value="PLC59403.1"/>
    <property type="molecule type" value="Genomic_DNA"/>
</dbReference>
<organism evidence="1 2">
    <name type="scientific">Photobacterium carnosum</name>
    <dbReference type="NCBI Taxonomy" id="2023717"/>
    <lineage>
        <taxon>Bacteria</taxon>
        <taxon>Pseudomonadati</taxon>
        <taxon>Pseudomonadota</taxon>
        <taxon>Gammaproteobacteria</taxon>
        <taxon>Vibrionales</taxon>
        <taxon>Vibrionaceae</taxon>
        <taxon>Photobacterium</taxon>
    </lineage>
</organism>